<dbReference type="InterPro" id="IPR029063">
    <property type="entry name" value="SAM-dependent_MTases_sf"/>
</dbReference>
<dbReference type="SUPFAM" id="SSF53335">
    <property type="entry name" value="S-adenosyl-L-methionine-dependent methyltransferases"/>
    <property type="match status" value="1"/>
</dbReference>
<dbReference type="PROSITE" id="PS00092">
    <property type="entry name" value="N6_MTASE"/>
    <property type="match status" value="1"/>
</dbReference>
<name>A0A328UF79_9FIRM</name>
<evidence type="ECO:0000256" key="1">
    <source>
        <dbReference type="ARBA" id="ARBA00006594"/>
    </source>
</evidence>
<protein>
    <recommendedName>
        <fullName evidence="5">Methyltransferase</fullName>
        <ecNumber evidence="5">2.1.1.-</ecNumber>
    </recommendedName>
</protein>
<proteinExistence type="inferred from homology"/>
<dbReference type="Gene3D" id="3.40.50.150">
    <property type="entry name" value="Vaccinia Virus protein VP39"/>
    <property type="match status" value="1"/>
</dbReference>
<keyword evidence="2 8" id="KW-0489">Methyltransferase</keyword>
<evidence type="ECO:0000256" key="4">
    <source>
        <dbReference type="ARBA" id="ARBA00022747"/>
    </source>
</evidence>
<keyword evidence="3 8" id="KW-0808">Transferase</keyword>
<evidence type="ECO:0000256" key="6">
    <source>
        <dbReference type="SAM" id="MobiDB-lite"/>
    </source>
</evidence>
<dbReference type="PRINTS" id="PR00508">
    <property type="entry name" value="S21N4MTFRASE"/>
</dbReference>
<dbReference type="InterPro" id="IPR002941">
    <property type="entry name" value="DNA_methylase_N4/N6"/>
</dbReference>
<feature type="domain" description="DNA methylase N-4/N-6" evidence="7">
    <location>
        <begin position="48"/>
        <end position="170"/>
    </location>
</feature>
<dbReference type="GO" id="GO:0003677">
    <property type="term" value="F:DNA binding"/>
    <property type="evidence" value="ECO:0007669"/>
    <property type="project" value="InterPro"/>
</dbReference>
<keyword evidence="4" id="KW-0680">Restriction system</keyword>
<organism evidence="8 9">
    <name type="scientific">Hydrogeniiclostridium mannosilyticum</name>
    <dbReference type="NCBI Taxonomy" id="2764322"/>
    <lineage>
        <taxon>Bacteria</taxon>
        <taxon>Bacillati</taxon>
        <taxon>Bacillota</taxon>
        <taxon>Clostridia</taxon>
        <taxon>Eubacteriales</taxon>
        <taxon>Acutalibacteraceae</taxon>
        <taxon>Hydrogeniiclostridium</taxon>
    </lineage>
</organism>
<evidence type="ECO:0000313" key="9">
    <source>
        <dbReference type="Proteomes" id="UP000249377"/>
    </source>
</evidence>
<reference evidence="8 9" key="1">
    <citation type="submission" date="2018-06" db="EMBL/GenBank/DDBJ databases">
        <title>Noncontiguous genome sequence of Ruminococcaceae bacterium ASD2818.</title>
        <authorList>
            <person name="Chaplin A.V."/>
            <person name="Sokolova S.R."/>
            <person name="Kochetkova T.O."/>
            <person name="Goltsov A.Y."/>
            <person name="Trofimov D.Y."/>
            <person name="Efimov B.A."/>
        </authorList>
    </citation>
    <scope>NUCLEOTIDE SEQUENCE [LARGE SCALE GENOMIC DNA]</scope>
    <source>
        <strain evidence="8 9">ASD2818</strain>
    </source>
</reference>
<evidence type="ECO:0000256" key="3">
    <source>
        <dbReference type="ARBA" id="ARBA00022679"/>
    </source>
</evidence>
<gene>
    <name evidence="8" type="ORF">DPQ25_01210</name>
</gene>
<dbReference type="Pfam" id="PF01555">
    <property type="entry name" value="N6_N4_Mtase"/>
    <property type="match status" value="2"/>
</dbReference>
<evidence type="ECO:0000259" key="7">
    <source>
        <dbReference type="Pfam" id="PF01555"/>
    </source>
</evidence>
<evidence type="ECO:0000256" key="5">
    <source>
        <dbReference type="RuleBase" id="RU362026"/>
    </source>
</evidence>
<comment type="similarity">
    <text evidence="1 5">Belongs to the N(4)/N(6)-methyltransferase family.</text>
</comment>
<feature type="domain" description="DNA methylase N-4/N-6" evidence="7">
    <location>
        <begin position="191"/>
        <end position="251"/>
    </location>
</feature>
<dbReference type="GO" id="GO:0009307">
    <property type="term" value="P:DNA restriction-modification system"/>
    <property type="evidence" value="ECO:0007669"/>
    <property type="project" value="UniProtKB-KW"/>
</dbReference>
<dbReference type="InterPro" id="IPR002052">
    <property type="entry name" value="DNA_methylase_N6_adenine_CS"/>
</dbReference>
<dbReference type="GO" id="GO:0008170">
    <property type="term" value="F:N-methyltransferase activity"/>
    <property type="evidence" value="ECO:0007669"/>
    <property type="project" value="InterPro"/>
</dbReference>
<dbReference type="EC" id="2.1.1.-" evidence="5"/>
<feature type="region of interest" description="Disordered" evidence="6">
    <location>
        <begin position="58"/>
        <end position="89"/>
    </location>
</feature>
<dbReference type="GO" id="GO:0032259">
    <property type="term" value="P:methylation"/>
    <property type="evidence" value="ECO:0007669"/>
    <property type="project" value="UniProtKB-KW"/>
</dbReference>
<evidence type="ECO:0000256" key="2">
    <source>
        <dbReference type="ARBA" id="ARBA00022603"/>
    </source>
</evidence>
<dbReference type="InterPro" id="IPR001091">
    <property type="entry name" value="RM_Methyltransferase"/>
</dbReference>
<accession>A0A328UF79</accession>
<sequence>MPLNETKELSQIVDETILPMKHSGGDGWSILHGDTLQIIRAFKPQVFDALITDPPYASGGWKPSEKNRTTNQKYSSMDPKNALPDFDGDNRDQRSWTRWMAEWLADARKACRPGAPVCLFIDWRQYPSITDALQWAGWIWRGSVVWDKMTSRPQKGRFRQQSEYVVWGSNGPMPVNRPVGCLPGVFRYANPQNRTHVTEKPLQLMRDLVKICVPGGRILDPFCGAGTTVLAAKLEGYEAVGVEVTDAYYKLGSDRVRFALEAHTEAEETAESSCGCPRG</sequence>
<dbReference type="EMBL" id="QLYR01000001">
    <property type="protein sequence ID" value="RAQ30158.1"/>
    <property type="molecule type" value="Genomic_DNA"/>
</dbReference>
<keyword evidence="9" id="KW-1185">Reference proteome</keyword>
<comment type="caution">
    <text evidence="8">The sequence shown here is derived from an EMBL/GenBank/DDBJ whole genome shotgun (WGS) entry which is preliminary data.</text>
</comment>
<dbReference type="AlphaFoldDB" id="A0A328UF79"/>
<dbReference type="Proteomes" id="UP000249377">
    <property type="component" value="Unassembled WGS sequence"/>
</dbReference>
<evidence type="ECO:0000313" key="8">
    <source>
        <dbReference type="EMBL" id="RAQ30158.1"/>
    </source>
</evidence>